<dbReference type="GeneID" id="42042111"/>
<dbReference type="VEuPathDB" id="FungiDB:FOIG_16936"/>
<organism evidence="1">
    <name type="scientific">Fusarium odoratissimum (strain NRRL 54006)</name>
    <dbReference type="NCBI Taxonomy" id="1089451"/>
    <lineage>
        <taxon>Eukaryota</taxon>
        <taxon>Fungi</taxon>
        <taxon>Dikarya</taxon>
        <taxon>Ascomycota</taxon>
        <taxon>Pezizomycotina</taxon>
        <taxon>Sordariomycetes</taxon>
        <taxon>Hypocreomycetidae</taxon>
        <taxon>Hypocreales</taxon>
        <taxon>Nectriaceae</taxon>
        <taxon>Fusarium</taxon>
        <taxon>Fusarium oxysporum species complex</taxon>
        <taxon>Fusarium oxysporum f. sp. cubense (strain race 4)</taxon>
    </lineage>
</organism>
<dbReference type="HOGENOM" id="CLU_2757878_0_0_1"/>
<dbReference type="Proteomes" id="UP000030685">
    <property type="component" value="Unassembled WGS sequence"/>
</dbReference>
<reference evidence="1" key="2">
    <citation type="submission" date="2014-03" db="EMBL/GenBank/DDBJ databases">
        <title>The Genome Annotation of Fusarium oxysporum II5.</title>
        <authorList>
            <consortium name="The Broad Institute Genomics Platform"/>
            <person name="Ma L.-J."/>
            <person name="Corby-Kistler H."/>
            <person name="Broz K."/>
            <person name="Gale L.R."/>
            <person name="Jonkers W."/>
            <person name="O'Donnell K."/>
            <person name="Ploetz R."/>
            <person name="Steinberg C."/>
            <person name="Schwartz D.C."/>
            <person name="VanEtten H."/>
            <person name="Zhou S."/>
            <person name="Young S.K."/>
            <person name="Zeng Q."/>
            <person name="Gargeya S."/>
            <person name="Fitzgerald M."/>
            <person name="Abouelleil A."/>
            <person name="Alvarado L."/>
            <person name="Chapman S.B."/>
            <person name="Gainer-Dewar J."/>
            <person name="Goldberg J."/>
            <person name="Griggs A."/>
            <person name="Gujja S."/>
            <person name="Hansen M."/>
            <person name="Howarth C."/>
            <person name="Imamovic A."/>
            <person name="Ireland A."/>
            <person name="Larimer J."/>
            <person name="McCowan C."/>
            <person name="Murphy C."/>
            <person name="Pearson M."/>
            <person name="Poon T.W."/>
            <person name="Priest M."/>
            <person name="Roberts A."/>
            <person name="Saif S."/>
            <person name="Shea T."/>
            <person name="Sykes S."/>
            <person name="Wortman J."/>
            <person name="Nusbaum C."/>
            <person name="Birren B."/>
        </authorList>
    </citation>
    <scope>NUCLEOTIDE SEQUENCE</scope>
    <source>
        <strain evidence="1">54006</strain>
    </source>
</reference>
<name>X0J0L2_FUSO5</name>
<sequence>MKITCIGPLLFGTARWESSITSIPIYLIRRFAFLMQSWASGNSLQVLDFPLPSPTIRCQSQGSLLDGNAG</sequence>
<protein>
    <submittedName>
        <fullName evidence="1">Uncharacterized protein</fullName>
    </submittedName>
</protein>
<proteinExistence type="predicted"/>
<gene>
    <name evidence="1" type="ORF">FOIG_16936</name>
</gene>
<accession>X0J0L2</accession>
<dbReference type="RefSeq" id="XP_031051870.1">
    <property type="nucleotide sequence ID" value="XM_031218416.1"/>
</dbReference>
<dbReference type="EMBL" id="KK036381">
    <property type="protein sequence ID" value="EXL89780.1"/>
    <property type="molecule type" value="Genomic_DNA"/>
</dbReference>
<dbReference type="AlphaFoldDB" id="X0J0L2"/>
<reference evidence="1" key="1">
    <citation type="submission" date="2011-11" db="EMBL/GenBank/DDBJ databases">
        <title>The Genome Sequence of Fusarium oxysporum II5.</title>
        <authorList>
            <consortium name="The Broad Institute Genome Sequencing Platform"/>
            <person name="Ma L.-J."/>
            <person name="Gale L.R."/>
            <person name="Schwartz D.C."/>
            <person name="Zhou S."/>
            <person name="Corby-Kistler H."/>
            <person name="Young S.K."/>
            <person name="Zeng Q."/>
            <person name="Gargeya S."/>
            <person name="Fitzgerald M."/>
            <person name="Haas B."/>
            <person name="Abouelleil A."/>
            <person name="Alvarado L."/>
            <person name="Arachchi H.M."/>
            <person name="Berlin A."/>
            <person name="Brown A."/>
            <person name="Chapman S.B."/>
            <person name="Chen Z."/>
            <person name="Dunbar C."/>
            <person name="Freedman E."/>
            <person name="Gearin G."/>
            <person name="Goldberg J."/>
            <person name="Griggs A."/>
            <person name="Gujja S."/>
            <person name="Heiman D."/>
            <person name="Howarth C."/>
            <person name="Larson L."/>
            <person name="Lui A."/>
            <person name="MacDonald P.J.P."/>
            <person name="Montmayeur A."/>
            <person name="Murphy C."/>
            <person name="Neiman D."/>
            <person name="Pearson M."/>
            <person name="Priest M."/>
            <person name="Roberts A."/>
            <person name="Saif S."/>
            <person name="Shea T."/>
            <person name="Shenoy N."/>
            <person name="Sisk P."/>
            <person name="Stolte C."/>
            <person name="Sykes S."/>
            <person name="Wortman J."/>
            <person name="Nusbaum C."/>
            <person name="Birren B."/>
        </authorList>
    </citation>
    <scope>NUCLEOTIDE SEQUENCE [LARGE SCALE GENOMIC DNA]</scope>
    <source>
        <strain evidence="1">54006</strain>
    </source>
</reference>
<evidence type="ECO:0000313" key="1">
    <source>
        <dbReference type="EMBL" id="EXL89780.1"/>
    </source>
</evidence>